<feature type="transmembrane region" description="Helical" evidence="3">
    <location>
        <begin position="394"/>
        <end position="413"/>
    </location>
</feature>
<dbReference type="InterPro" id="IPR010656">
    <property type="entry name" value="DctM"/>
</dbReference>
<name>A0ABQ1IQ17_9PROT</name>
<feature type="region of interest" description="Disordered" evidence="2">
    <location>
        <begin position="1"/>
        <end position="25"/>
    </location>
</feature>
<feature type="transmembrane region" description="Helical" evidence="3">
    <location>
        <begin position="679"/>
        <end position="698"/>
    </location>
</feature>
<evidence type="ECO:0000256" key="2">
    <source>
        <dbReference type="SAM" id="MobiDB-lite"/>
    </source>
</evidence>
<feature type="transmembrane region" description="Helical" evidence="3">
    <location>
        <begin position="356"/>
        <end position="373"/>
    </location>
</feature>
<dbReference type="InterPro" id="IPR011853">
    <property type="entry name" value="TRAP_DctM-Dct_fused"/>
</dbReference>
<feature type="transmembrane region" description="Helical" evidence="3">
    <location>
        <begin position="419"/>
        <end position="436"/>
    </location>
</feature>
<feature type="transmembrane region" description="Helical" evidence="3">
    <location>
        <begin position="56"/>
        <end position="74"/>
    </location>
</feature>
<feature type="transmembrane region" description="Helical" evidence="3">
    <location>
        <begin position="80"/>
        <end position="101"/>
    </location>
</feature>
<reference evidence="6" key="1">
    <citation type="journal article" date="2019" name="Int. J. Syst. Evol. Microbiol.">
        <title>The Global Catalogue of Microorganisms (GCM) 10K type strain sequencing project: providing services to taxonomists for standard genome sequencing and annotation.</title>
        <authorList>
            <consortium name="The Broad Institute Genomics Platform"/>
            <consortium name="The Broad Institute Genome Sequencing Center for Infectious Disease"/>
            <person name="Wu L."/>
            <person name="Ma J."/>
        </authorList>
    </citation>
    <scope>NUCLEOTIDE SEQUENCE [LARGE SCALE GENOMIC DNA]</scope>
    <source>
        <strain evidence="6">CGMCC 1.10188</strain>
    </source>
</reference>
<comment type="function">
    <text evidence="1">Part of the tripartite ATP-independent periplasmic (TRAP) transport system.</text>
</comment>
<evidence type="ECO:0000256" key="1">
    <source>
        <dbReference type="RuleBase" id="RU369079"/>
    </source>
</evidence>
<feature type="transmembrane region" description="Helical" evidence="3">
    <location>
        <begin position="128"/>
        <end position="146"/>
    </location>
</feature>
<evidence type="ECO:0000313" key="6">
    <source>
        <dbReference type="Proteomes" id="UP000603352"/>
    </source>
</evidence>
<feature type="transmembrane region" description="Helical" evidence="3">
    <location>
        <begin position="704"/>
        <end position="720"/>
    </location>
</feature>
<proteinExistence type="predicted"/>
<feature type="transmembrane region" description="Helical" evidence="3">
    <location>
        <begin position="184"/>
        <end position="206"/>
    </location>
</feature>
<feature type="transmembrane region" description="Helical" evidence="3">
    <location>
        <begin position="554"/>
        <end position="576"/>
    </location>
</feature>
<feature type="transmembrane region" description="Helical" evidence="3">
    <location>
        <begin position="226"/>
        <end position="249"/>
    </location>
</feature>
<organism evidence="5 6">
    <name type="scientific">Tistrella bauzanensis</name>
    <dbReference type="NCBI Taxonomy" id="657419"/>
    <lineage>
        <taxon>Bacteria</taxon>
        <taxon>Pseudomonadati</taxon>
        <taxon>Pseudomonadota</taxon>
        <taxon>Alphaproteobacteria</taxon>
        <taxon>Geminicoccales</taxon>
        <taxon>Geminicoccaceae</taxon>
        <taxon>Tistrella</taxon>
    </lineage>
</organism>
<keyword evidence="3" id="KW-0472">Membrane</keyword>
<keyword evidence="1" id="KW-0997">Cell inner membrane</keyword>
<keyword evidence="3" id="KW-1133">Transmembrane helix</keyword>
<feature type="transmembrane region" description="Helical" evidence="3">
    <location>
        <begin position="647"/>
        <end position="667"/>
    </location>
</feature>
<dbReference type="InterPro" id="IPR021814">
    <property type="entry name" value="DUF3394"/>
</dbReference>
<dbReference type="EMBL" id="BMDZ01000034">
    <property type="protein sequence ID" value="GGB45981.1"/>
    <property type="molecule type" value="Genomic_DNA"/>
</dbReference>
<dbReference type="Proteomes" id="UP000603352">
    <property type="component" value="Unassembled WGS sequence"/>
</dbReference>
<dbReference type="NCBIfam" id="TIGR02123">
    <property type="entry name" value="TRAP_fused"/>
    <property type="match status" value="1"/>
</dbReference>
<dbReference type="PANTHER" id="PTHR43849:SF2">
    <property type="entry name" value="BLL3936 PROTEIN"/>
    <property type="match status" value="1"/>
</dbReference>
<evidence type="ECO:0000259" key="4">
    <source>
        <dbReference type="Pfam" id="PF06808"/>
    </source>
</evidence>
<keyword evidence="1" id="KW-0813">Transport</keyword>
<protein>
    <submittedName>
        <fullName evidence="5">C4-dicarboxylate ABC transporter</fullName>
    </submittedName>
</protein>
<keyword evidence="6" id="KW-1185">Reference proteome</keyword>
<dbReference type="Pfam" id="PF06808">
    <property type="entry name" value="DctM"/>
    <property type="match status" value="1"/>
</dbReference>
<feature type="transmembrane region" description="Helical" evidence="3">
    <location>
        <begin position="481"/>
        <end position="504"/>
    </location>
</feature>
<gene>
    <name evidence="5" type="ORF">GCM10011505_28980</name>
</gene>
<comment type="caution">
    <text evidence="5">The sequence shown here is derived from an EMBL/GenBank/DDBJ whole genome shotgun (WGS) entry which is preliminary data.</text>
</comment>
<feature type="transmembrane region" description="Helical" evidence="3">
    <location>
        <begin position="161"/>
        <end position="177"/>
    </location>
</feature>
<keyword evidence="1" id="KW-1003">Cell membrane</keyword>
<feature type="transmembrane region" description="Helical" evidence="3">
    <location>
        <begin position="516"/>
        <end position="542"/>
    </location>
</feature>
<evidence type="ECO:0000256" key="3">
    <source>
        <dbReference type="SAM" id="Phobius"/>
    </source>
</evidence>
<evidence type="ECO:0000313" key="5">
    <source>
        <dbReference type="EMBL" id="GGB45981.1"/>
    </source>
</evidence>
<accession>A0ABQ1IQ17</accession>
<keyword evidence="3" id="KW-0812">Transmembrane</keyword>
<feature type="domain" description="TRAP C4-dicarboxylate transport system permease DctM subunit" evidence="4">
    <location>
        <begin position="170"/>
        <end position="629"/>
    </location>
</feature>
<dbReference type="Pfam" id="PF11874">
    <property type="entry name" value="DUF3394"/>
    <property type="match status" value="1"/>
</dbReference>
<comment type="subcellular location">
    <subcellularLocation>
        <location evidence="1">Cell inner membrane</location>
        <topology evidence="1">Multi-pass membrane protein</topology>
    </subcellularLocation>
</comment>
<dbReference type="PANTHER" id="PTHR43849">
    <property type="entry name" value="BLL3936 PROTEIN"/>
    <property type="match status" value="1"/>
</dbReference>
<sequence>MATSGAGGRKTPAGGMSGAGPAQDPDLDVGDTAAAEALVAQVEAGARHPDSRMMRWLIVAVCLGWSAFQLYIAYVPFDQFLARVFHLTFALVLTFLCYPAYRDPHGRLAKLLEPLSGGPGSATRKVPFYDLVLLAASMVAVLYLWWDYQNIVMRAGLPLERDVWFGIAAIVLLLEAARRTLGPALAILAIVFLIYCVVGPWMPGIIRHQGVPLDFLMTDMYLSDTGIFGVPIGVSVSFVFLFVLFGALLDRAGAGKYFIDVAFSLLGHLRGGPAKAAVVASGLTGLVSGSSIANTVTTGTFTIPLMKKVGLPAYKAGAVEVAASTNGQLMPPVMGAAAFIMAEILGIPYLDVVRAALIPAVISYLALVYVVHLEACKLDLKPVPKSELPRFRQTFVAGIHFLVPVVVLVYYLVVLQRSATLSVLLAIEAMAVIMLIQRPIIAWLTRDRDQPVGPQLRDGFIQGLDDIFQGLVMGARNMVSVGVATAAAGIIVGAVTITGLVGRFVTLIDVISFGNIYLMLVLTAITSIILGMGLPTTANYIIMATLTAPVIVQLGGDAGLVFPLIAAHLFVFYFGILADDTPPVGLAAYAAAAIAKADPIKTGIQGFTYDMRTAILPFIFLFNTDLLMVSGVDDAGRAIWIDDPIHLIWISICALAAMFAFAAGVQGWFGRACLWWERLALFAIAFLMFRPGFVAPYIPVLDRLAVQAIALGLFVLFYLYQRRTAGPTRPAKLIPGR</sequence>
<dbReference type="RefSeq" id="WP_229708115.1">
    <property type="nucleotide sequence ID" value="NZ_BMDZ01000034.1"/>
</dbReference>